<dbReference type="Gene3D" id="1.25.40.10">
    <property type="entry name" value="Tetratricopeptide repeat domain"/>
    <property type="match status" value="1"/>
</dbReference>
<organism evidence="4 5">
    <name type="scientific">Linum tenue</name>
    <dbReference type="NCBI Taxonomy" id="586396"/>
    <lineage>
        <taxon>Eukaryota</taxon>
        <taxon>Viridiplantae</taxon>
        <taxon>Streptophyta</taxon>
        <taxon>Embryophyta</taxon>
        <taxon>Tracheophyta</taxon>
        <taxon>Spermatophyta</taxon>
        <taxon>Magnoliopsida</taxon>
        <taxon>eudicotyledons</taxon>
        <taxon>Gunneridae</taxon>
        <taxon>Pentapetalae</taxon>
        <taxon>rosids</taxon>
        <taxon>fabids</taxon>
        <taxon>Malpighiales</taxon>
        <taxon>Linaceae</taxon>
        <taxon>Linum</taxon>
    </lineage>
</organism>
<evidence type="ECO:0008006" key="6">
    <source>
        <dbReference type="Google" id="ProtNLM"/>
    </source>
</evidence>
<dbReference type="EMBL" id="CAMGYJ010000009">
    <property type="protein sequence ID" value="CAI0472764.1"/>
    <property type="molecule type" value="Genomic_DNA"/>
</dbReference>
<dbReference type="Pfam" id="PF01535">
    <property type="entry name" value="PPR"/>
    <property type="match status" value="1"/>
</dbReference>
<dbReference type="GO" id="GO:0003723">
    <property type="term" value="F:RNA binding"/>
    <property type="evidence" value="ECO:0007669"/>
    <property type="project" value="InterPro"/>
</dbReference>
<dbReference type="PANTHER" id="PTHR47926:SF347">
    <property type="entry name" value="PENTATRICOPEPTIDE REPEAT-CONTAINING PROTEIN"/>
    <property type="match status" value="1"/>
</dbReference>
<sequence>MRKLPSFSSRRSLYLWNLNIRDATNHGLNKQTLDLYNSILQSRVDVYVQTSLLDMYSKCGNLVSSRKVFDEMSERGVVSWTSMITTYCHFLSLTKSFL</sequence>
<keyword evidence="1" id="KW-0677">Repeat</keyword>
<evidence type="ECO:0000256" key="2">
    <source>
        <dbReference type="PROSITE-ProRule" id="PRU00708"/>
    </source>
</evidence>
<evidence type="ECO:0000313" key="4">
    <source>
        <dbReference type="EMBL" id="CAI0472764.1"/>
    </source>
</evidence>
<dbReference type="GO" id="GO:0009451">
    <property type="term" value="P:RNA modification"/>
    <property type="evidence" value="ECO:0007669"/>
    <property type="project" value="InterPro"/>
</dbReference>
<keyword evidence="5" id="KW-1185">Reference proteome</keyword>
<dbReference type="PANTHER" id="PTHR47926">
    <property type="entry name" value="PENTATRICOPEPTIDE REPEAT-CONTAINING PROTEIN"/>
    <property type="match status" value="1"/>
</dbReference>
<dbReference type="PROSITE" id="PS51375">
    <property type="entry name" value="PPR"/>
    <property type="match status" value="1"/>
</dbReference>
<evidence type="ECO:0000313" key="5">
    <source>
        <dbReference type="Proteomes" id="UP001154282"/>
    </source>
</evidence>
<reference evidence="4" key="1">
    <citation type="submission" date="2022-08" db="EMBL/GenBank/DDBJ databases">
        <authorList>
            <person name="Gutierrez-Valencia J."/>
        </authorList>
    </citation>
    <scope>NUCLEOTIDE SEQUENCE</scope>
</reference>
<dbReference type="EMBL" id="CAMGYJ010000007">
    <property type="protein sequence ID" value="CAI0441907.1"/>
    <property type="molecule type" value="Genomic_DNA"/>
</dbReference>
<dbReference type="Proteomes" id="UP001154282">
    <property type="component" value="Unassembled WGS sequence"/>
</dbReference>
<comment type="caution">
    <text evidence="4">The sequence shown here is derived from an EMBL/GenBank/DDBJ whole genome shotgun (WGS) entry which is preliminary data.</text>
</comment>
<dbReference type="InterPro" id="IPR011990">
    <property type="entry name" value="TPR-like_helical_dom_sf"/>
</dbReference>
<protein>
    <recommendedName>
        <fullName evidence="6">Pentatricopeptide repeat-containing protein</fullName>
    </recommendedName>
</protein>
<dbReference type="InterPro" id="IPR046960">
    <property type="entry name" value="PPR_At4g14850-like_plant"/>
</dbReference>
<dbReference type="InterPro" id="IPR002885">
    <property type="entry name" value="PPR_rpt"/>
</dbReference>
<dbReference type="AlphaFoldDB" id="A0AAV0PNR7"/>
<dbReference type="NCBIfam" id="TIGR00756">
    <property type="entry name" value="PPR"/>
    <property type="match status" value="1"/>
</dbReference>
<gene>
    <name evidence="3" type="ORF">LITE_LOCUS27069</name>
    <name evidence="4" type="ORF">LITE_LOCUS39375</name>
</gene>
<feature type="repeat" description="PPR" evidence="2">
    <location>
        <begin position="45"/>
        <end position="79"/>
    </location>
</feature>
<evidence type="ECO:0000313" key="3">
    <source>
        <dbReference type="EMBL" id="CAI0441907.1"/>
    </source>
</evidence>
<evidence type="ECO:0000256" key="1">
    <source>
        <dbReference type="ARBA" id="ARBA00022737"/>
    </source>
</evidence>
<name>A0AAV0PNR7_9ROSI</name>
<proteinExistence type="predicted"/>
<accession>A0AAV0PNR7</accession>